<dbReference type="InterPro" id="IPR010131">
    <property type="entry name" value="MdtP/NodT-like"/>
</dbReference>
<proteinExistence type="inferred from homology"/>
<evidence type="ECO:0000313" key="3">
    <source>
        <dbReference type="EMBL" id="KOF00009.1"/>
    </source>
</evidence>
<evidence type="ECO:0000313" key="4">
    <source>
        <dbReference type="Proteomes" id="UP000036890"/>
    </source>
</evidence>
<dbReference type="InterPro" id="IPR003423">
    <property type="entry name" value="OMP_efflux"/>
</dbReference>
<evidence type="ECO:0000256" key="1">
    <source>
        <dbReference type="ARBA" id="ARBA00007613"/>
    </source>
</evidence>
<organism evidence="3 4">
    <name type="scientific">Stenotrophomonas geniculata N1</name>
    <dbReference type="NCBI Taxonomy" id="1167641"/>
    <lineage>
        <taxon>Bacteria</taxon>
        <taxon>Pseudomonadati</taxon>
        <taxon>Pseudomonadota</taxon>
        <taxon>Gammaproteobacteria</taxon>
        <taxon>Lysobacterales</taxon>
        <taxon>Lysobacteraceae</taxon>
        <taxon>Stenotrophomonas</taxon>
    </lineage>
</organism>
<reference evidence="3 4" key="1">
    <citation type="journal article" date="2012" name="J. Bacteriol.">
        <title>Genome sequence of a novel nicotine-degrading strain, Pseudomonas geniculata N1.</title>
        <authorList>
            <person name="Tang H."/>
            <person name="Yu H."/>
            <person name="Tai C."/>
            <person name="Huang K."/>
            <person name="Liu Y."/>
            <person name="Wang L."/>
            <person name="Yao Y."/>
            <person name="Wu G."/>
            <person name="Xu P."/>
        </authorList>
    </citation>
    <scope>NUCLEOTIDE SEQUENCE [LARGE SCALE GENOMIC DNA]</scope>
    <source>
        <strain evidence="3 4">N1</strain>
    </source>
</reference>
<sequence>MSVRTLRGGLLALLLPMTACVSGPDYHLPANAVAASPQVARAFVSGQEASFSQDAPPDQWWHLYGDPRLDAYVREALAANTDLRAADANLRRASATVLEYRARGAVQADVDASGTLTHTGGYAQASAAPQSYALGLHLSYPLDLAGGIRRGIEAANADAEAVAAARDQVRVVVAAAVTRAYLQVCTRNHTLAATRQVLAIQHATLEATRRLAAGGRGTDFDVSRAGAAVNRSAAGIPHLLAERQAALFELAALMGRVPADYPREAEACPRPPELEQALPVGEGWQLLQRRPDIRAAERSLAAATAMIGVETAELYPRVTLGASLGTAGTRGQLLSADGFGASVGPLLSWHWPNRRVAKARIAAAGANVDAALASFDGIVLQALRQTETALSACTQELERERSLAQARGDAARAAGQAQQLYRFGRIDFLDVLSAQAALADAESALAASRAERVDRQMDVFLSLGGGWAAGAVAIGAAR</sequence>
<dbReference type="PANTHER" id="PTHR30203">
    <property type="entry name" value="OUTER MEMBRANE CATION EFFLUX PROTEIN"/>
    <property type="match status" value="1"/>
</dbReference>
<dbReference type="GO" id="GO:0015562">
    <property type="term" value="F:efflux transmembrane transporter activity"/>
    <property type="evidence" value="ECO:0007669"/>
    <property type="project" value="InterPro"/>
</dbReference>
<keyword evidence="2" id="KW-0732">Signal</keyword>
<feature type="chain" id="PRO_5005394765" evidence="2">
    <location>
        <begin position="22"/>
        <end position="478"/>
    </location>
</feature>
<comment type="caution">
    <text evidence="3">The sequence shown here is derived from an EMBL/GenBank/DDBJ whole genome shotgun (WGS) entry which is preliminary data.</text>
</comment>
<gene>
    <name evidence="3" type="ORF">W7K_06610</name>
</gene>
<keyword evidence="2" id="KW-0564">Palmitate</keyword>
<dbReference type="GeneID" id="90525098"/>
<dbReference type="SUPFAM" id="SSF56954">
    <property type="entry name" value="Outer membrane efflux proteins (OEP)"/>
    <property type="match status" value="1"/>
</dbReference>
<dbReference type="PANTHER" id="PTHR30203:SF21">
    <property type="entry name" value="OUTER MEMBRANE COMPONENT OF MULTIDRUG EFFLUX PUMP-RELATED"/>
    <property type="match status" value="1"/>
</dbReference>
<dbReference type="Gene3D" id="2.20.200.10">
    <property type="entry name" value="Outer membrane efflux proteins (OEP)"/>
    <property type="match status" value="1"/>
</dbReference>
<comment type="subcellular location">
    <subcellularLocation>
        <location evidence="2">Cell outer membrane</location>
        <topology evidence="2">Lipid-anchor</topology>
    </subcellularLocation>
</comment>
<dbReference type="GO" id="GO:0009279">
    <property type="term" value="C:cell outer membrane"/>
    <property type="evidence" value="ECO:0007669"/>
    <property type="project" value="UniProtKB-SubCell"/>
</dbReference>
<dbReference type="Gene3D" id="1.20.1600.10">
    <property type="entry name" value="Outer membrane efflux proteins (OEP)"/>
    <property type="match status" value="1"/>
</dbReference>
<keyword evidence="2" id="KW-0812">Transmembrane</keyword>
<dbReference type="RefSeq" id="WP_010485272.1">
    <property type="nucleotide sequence ID" value="NZ_AJLO02000015.1"/>
</dbReference>
<accession>A0A0L8AC86</accession>
<dbReference type="Proteomes" id="UP000036890">
    <property type="component" value="Unassembled WGS sequence"/>
</dbReference>
<keyword evidence="2" id="KW-0472">Membrane</keyword>
<feature type="signal peptide" evidence="2">
    <location>
        <begin position="1"/>
        <end position="21"/>
    </location>
</feature>
<name>A0A0L8AC86_9GAMM</name>
<comment type="similarity">
    <text evidence="1 2">Belongs to the outer membrane factor (OMF) (TC 1.B.17) family.</text>
</comment>
<protein>
    <submittedName>
        <fullName evidence="3">RND transporter</fullName>
    </submittedName>
</protein>
<keyword evidence="2" id="KW-0449">Lipoprotein</keyword>
<keyword evidence="2" id="KW-1134">Transmembrane beta strand</keyword>
<dbReference type="AlphaFoldDB" id="A0A0L8AC86"/>
<evidence type="ECO:0000256" key="2">
    <source>
        <dbReference type="RuleBase" id="RU362097"/>
    </source>
</evidence>
<dbReference type="NCBIfam" id="TIGR01845">
    <property type="entry name" value="outer_NodT"/>
    <property type="match status" value="1"/>
</dbReference>
<dbReference type="Pfam" id="PF02321">
    <property type="entry name" value="OEP"/>
    <property type="match status" value="2"/>
</dbReference>
<dbReference type="EMBL" id="AJLO02000015">
    <property type="protein sequence ID" value="KOF00009.1"/>
    <property type="molecule type" value="Genomic_DNA"/>
</dbReference>
<dbReference type="OrthoDB" id="9770517at2"/>